<sequence length="330" mass="35030">MRQPVRGAALAAGLLVLPLAGAMPARAAPGELKAAPCSMPLDNEPQDIVEAIEASGQDDHIFAFVLAPSTDYCTPTWDGKADQEVATDTAVKAKADAVRAAGGTLSAPFGGYNGIEPPAACPDATALADADQQLIDTYQLTPIDLDIEGDDLGDAPGETNRFDAIKLLRERDPDLHVTLTLPLTGVGLTEAGTAEIQRAADVGAEIDLFQLVDFDYGGPGEDMANSATSVAEAFHAQLRELHPELDDATACARTGLILMNEHTDQPSELFTQDTFRALLDHAQQKQIGRLSSWSLNRDRACTQPGGWVDGGCSSVEQQPYDFAKIIAEYQ</sequence>
<dbReference type="PANTHER" id="PTHR42976:SF1">
    <property type="entry name" value="GH18 DOMAIN-CONTAINING PROTEIN-RELATED"/>
    <property type="match status" value="1"/>
</dbReference>
<feature type="signal peptide" evidence="1">
    <location>
        <begin position="1"/>
        <end position="27"/>
    </location>
</feature>
<dbReference type="RefSeq" id="WP_125090603.1">
    <property type="nucleotide sequence ID" value="NZ_RSAA01000011.1"/>
</dbReference>
<evidence type="ECO:0000256" key="1">
    <source>
        <dbReference type="SAM" id="SignalP"/>
    </source>
</evidence>
<keyword evidence="3" id="KW-1185">Reference proteome</keyword>
<comment type="caution">
    <text evidence="2">The sequence shown here is derived from an EMBL/GenBank/DDBJ whole genome shotgun (WGS) entry which is preliminary data.</text>
</comment>
<organism evidence="2 3">
    <name type="scientific">Saccharopolyspora rhizosphaerae</name>
    <dbReference type="NCBI Taxonomy" id="2492662"/>
    <lineage>
        <taxon>Bacteria</taxon>
        <taxon>Bacillati</taxon>
        <taxon>Actinomycetota</taxon>
        <taxon>Actinomycetes</taxon>
        <taxon>Pseudonocardiales</taxon>
        <taxon>Pseudonocardiaceae</taxon>
        <taxon>Saccharopolyspora</taxon>
    </lineage>
</organism>
<dbReference type="InterPro" id="IPR017853">
    <property type="entry name" value="GH"/>
</dbReference>
<evidence type="ECO:0000313" key="3">
    <source>
        <dbReference type="Proteomes" id="UP000274515"/>
    </source>
</evidence>
<protein>
    <submittedName>
        <fullName evidence="2">Chitinase</fullName>
    </submittedName>
</protein>
<dbReference type="AlphaFoldDB" id="A0A3R8Q1S4"/>
<dbReference type="Gene3D" id="3.20.20.80">
    <property type="entry name" value="Glycosidases"/>
    <property type="match status" value="1"/>
</dbReference>
<dbReference type="SUPFAM" id="SSF51445">
    <property type="entry name" value="(Trans)glycosidases"/>
    <property type="match status" value="1"/>
</dbReference>
<gene>
    <name evidence="2" type="ORF">EIL87_12860</name>
</gene>
<evidence type="ECO:0000313" key="2">
    <source>
        <dbReference type="EMBL" id="RRO16701.1"/>
    </source>
</evidence>
<dbReference type="PANTHER" id="PTHR42976">
    <property type="entry name" value="BIFUNCTIONAL CHITINASE/LYSOZYME-RELATED"/>
    <property type="match status" value="1"/>
</dbReference>
<keyword evidence="1" id="KW-0732">Signal</keyword>
<feature type="chain" id="PRO_5018579628" evidence="1">
    <location>
        <begin position="28"/>
        <end position="330"/>
    </location>
</feature>
<dbReference type="Proteomes" id="UP000274515">
    <property type="component" value="Unassembled WGS sequence"/>
</dbReference>
<proteinExistence type="predicted"/>
<name>A0A3R8Q1S4_9PSEU</name>
<dbReference type="EMBL" id="RSAA01000011">
    <property type="protein sequence ID" value="RRO16701.1"/>
    <property type="molecule type" value="Genomic_DNA"/>
</dbReference>
<dbReference type="InterPro" id="IPR052750">
    <property type="entry name" value="GH18_Chitinase"/>
</dbReference>
<accession>A0A3R8Q1S4</accession>
<dbReference type="OrthoDB" id="99456at2"/>
<reference evidence="2 3" key="1">
    <citation type="submission" date="2018-11" db="EMBL/GenBank/DDBJ databases">
        <title>Saccharopolyspora rhizosphaerae sp. nov., an actinomycete isolated from rhizosphere soil in Thailand.</title>
        <authorList>
            <person name="Intra B."/>
            <person name="Euanorasetr J."/>
            <person name="Take A."/>
            <person name="Inahashi Y."/>
            <person name="Mori M."/>
            <person name="Panbangred W."/>
            <person name="Matsumoto A."/>
        </authorList>
    </citation>
    <scope>NUCLEOTIDE SEQUENCE [LARGE SCALE GENOMIC DNA]</scope>
    <source>
        <strain evidence="2 3">H219</strain>
    </source>
</reference>